<sequence length="1275" mass="140659">MSSEQSSQKIAPVTFVPSESPQPYSRTAPPAFQVAQSSSQYITPLLIVPVDANSSKREQGQRQGKRSHRIKREVRSHVMLHTHEKKRRERLKEVEDSDQWIQSRQEDFAALVSDRRTIWGVDTRRADPFNALPVEGSPGVDAIVKYLFQGCPSEIPFCDDRLVLANRKDSPPDMAKTMWQVACADDITFMAILHTTSLLRDAARGSGITRESGEQEYMLTSLRDVSLKDSLISDRSPSRSTEWIPTWLRKNRVIPLAACCVIFAAALEVLDWELRRNHGLPADSSNMNKINAARYAPTVGIVTLGFACKAVASDAKKITPWSSMTRKWSKSSRSVALDYITRLEVLSIIPAARRRHWAVFTGLIVGFLCGALVAVANALTYTDLFASSSSPATFSKATDLGFDGTLENLANQSLTISYTYLGQKPYAAVAAEKLPNGQAGPWTKDSYVFESFTNTSQLPENATIEAPTRAFHSDFNCHPITWKQGESDYNLYFKADTSSQPELNCALDLQMEWGKGYDMNRKAIGWLNVTACDEEGTDLRLVSTLGLRTNITKPGDKDEEFNTTLVGVMCAPTFSMQDAVVRANQSTGEVLQYKLGQSAPTSVDIKTSTSAIYLYLNNPVDGRSQEVFARNDVGFTNGDFLPTVNISTVTDAVRWYVQLYYMDPFTTSLTEDQAALNVESYLDDPQLFKTAVERQSTSIMAQVVNVLARSNASANVDGELWISGPKMFLRQTSLRALQASLLLIAIICLLQTTLFRPKTILQEDPGSIASRAVILASSAKKVEKIFAREAVSSVEHMQHSLSSKVWRLQPSANGSVMLEATKQDQHGPINPVPSNSHDAFAFVPTVILLFLGYACSGIDGSVQTMAPYKSLWKGSKGKKQPLLFNLRDAYSILLPFHAIRNGLGFAVAASSFVILVIPAIKIVAAGLYNVQLVQTTHDIQPLVDLSIVDHLQDTFSLPIDTENTIDYEGKNLTLDLTANIQTASQFTEWAMNPDFNIPVQSGILENLVFSNLTSIGDFDAEDEDVSTGEITVNVPAIAVDVTCKTATMGLIANWENSTCAEPYFDFYFYCDNAACNQTMNVTESDYYTQYLSGSSQSPCTNATNRFKGLTFQRYDLGYQVLLGDFGPITTYLKNNTFVNETGQTVVEPGMFNTTTLPTIRAAVCYTNLTRVTVDTTFARKSSSSTTNTTLPSWNPIRFDRSTLARGARYANAPYWISPLAKTTAWGHYDQYDVSTDTPGMLDSPSLWPTRGSSTSFFELLASYSTPSAPPTPPTC</sequence>
<dbReference type="PANTHER" id="PTHR37544">
    <property type="entry name" value="SPRAY-RELATED"/>
    <property type="match status" value="1"/>
</dbReference>
<gene>
    <name evidence="3" type="ORF">SLS56_001159</name>
</gene>
<evidence type="ECO:0000256" key="1">
    <source>
        <dbReference type="SAM" id="MobiDB-lite"/>
    </source>
</evidence>
<organism evidence="3 4">
    <name type="scientific">Neofusicoccum ribis</name>
    <dbReference type="NCBI Taxonomy" id="45134"/>
    <lineage>
        <taxon>Eukaryota</taxon>
        <taxon>Fungi</taxon>
        <taxon>Dikarya</taxon>
        <taxon>Ascomycota</taxon>
        <taxon>Pezizomycotina</taxon>
        <taxon>Dothideomycetes</taxon>
        <taxon>Dothideomycetes incertae sedis</taxon>
        <taxon>Botryosphaeriales</taxon>
        <taxon>Botryosphaeriaceae</taxon>
        <taxon>Neofusicoccum</taxon>
    </lineage>
</organism>
<keyword evidence="2" id="KW-0472">Membrane</keyword>
<evidence type="ECO:0000313" key="3">
    <source>
        <dbReference type="EMBL" id="KAL1636574.1"/>
    </source>
</evidence>
<accession>A0ABR3TAI8</accession>
<keyword evidence="2" id="KW-1133">Transmembrane helix</keyword>
<reference evidence="3 4" key="1">
    <citation type="submission" date="2024-02" db="EMBL/GenBank/DDBJ databases">
        <title>De novo assembly and annotation of 12 fungi associated with fruit tree decline syndrome in Ontario, Canada.</title>
        <authorList>
            <person name="Sulman M."/>
            <person name="Ellouze W."/>
            <person name="Ilyukhin E."/>
        </authorList>
    </citation>
    <scope>NUCLEOTIDE SEQUENCE [LARGE SCALE GENOMIC DNA]</scope>
    <source>
        <strain evidence="3 4">M1-105</strain>
    </source>
</reference>
<dbReference type="InterPro" id="IPR021840">
    <property type="entry name" value="DUF3433"/>
</dbReference>
<protein>
    <submittedName>
        <fullName evidence="3">Uncharacterized protein</fullName>
    </submittedName>
</protein>
<keyword evidence="2" id="KW-0812">Transmembrane</keyword>
<dbReference type="Proteomes" id="UP001521116">
    <property type="component" value="Unassembled WGS sequence"/>
</dbReference>
<comment type="caution">
    <text evidence="3">The sequence shown here is derived from an EMBL/GenBank/DDBJ whole genome shotgun (WGS) entry which is preliminary data.</text>
</comment>
<dbReference type="EMBL" id="JAJVDC020000006">
    <property type="protein sequence ID" value="KAL1636574.1"/>
    <property type="molecule type" value="Genomic_DNA"/>
</dbReference>
<feature type="transmembrane region" description="Helical" evidence="2">
    <location>
        <begin position="839"/>
        <end position="862"/>
    </location>
</feature>
<name>A0ABR3TAI8_9PEZI</name>
<keyword evidence="4" id="KW-1185">Reference proteome</keyword>
<dbReference type="PANTHER" id="PTHR37544:SF3">
    <property type="entry name" value="SPRAY"/>
    <property type="match status" value="1"/>
</dbReference>
<feature type="region of interest" description="Disordered" evidence="1">
    <location>
        <begin position="1"/>
        <end position="29"/>
    </location>
</feature>
<proteinExistence type="predicted"/>
<feature type="transmembrane region" description="Helical" evidence="2">
    <location>
        <begin position="357"/>
        <end position="379"/>
    </location>
</feature>
<feature type="transmembrane region" description="Helical" evidence="2">
    <location>
        <begin position="736"/>
        <end position="755"/>
    </location>
</feature>
<feature type="transmembrane region" description="Helical" evidence="2">
    <location>
        <begin position="905"/>
        <end position="928"/>
    </location>
</feature>
<evidence type="ECO:0000313" key="4">
    <source>
        <dbReference type="Proteomes" id="UP001521116"/>
    </source>
</evidence>
<evidence type="ECO:0000256" key="2">
    <source>
        <dbReference type="SAM" id="Phobius"/>
    </source>
</evidence>
<dbReference type="Pfam" id="PF11915">
    <property type="entry name" value="DUF3433"/>
    <property type="match status" value="2"/>
</dbReference>